<evidence type="ECO:0000256" key="6">
    <source>
        <dbReference type="ARBA" id="ARBA00023136"/>
    </source>
</evidence>
<dbReference type="InterPro" id="IPR036640">
    <property type="entry name" value="ABC1_TM_sf"/>
</dbReference>
<feature type="transmembrane region" description="Helical" evidence="8">
    <location>
        <begin position="263"/>
        <end position="280"/>
    </location>
</feature>
<dbReference type="PROSITE" id="PS50929">
    <property type="entry name" value="ABC_TM1F"/>
    <property type="match status" value="2"/>
</dbReference>
<feature type="transmembrane region" description="Helical" evidence="8">
    <location>
        <begin position="70"/>
        <end position="87"/>
    </location>
</feature>
<feature type="transmembrane region" description="Helical" evidence="8">
    <location>
        <begin position="854"/>
        <end position="873"/>
    </location>
</feature>
<evidence type="ECO:0000259" key="10">
    <source>
        <dbReference type="PROSITE" id="PS50929"/>
    </source>
</evidence>
<dbReference type="SUPFAM" id="SSF52540">
    <property type="entry name" value="P-loop containing nucleoside triphosphate hydrolases"/>
    <property type="match status" value="2"/>
</dbReference>
<dbReference type="Pfam" id="PF00005">
    <property type="entry name" value="ABC_tran"/>
    <property type="match status" value="2"/>
</dbReference>
<evidence type="ECO:0000256" key="1">
    <source>
        <dbReference type="ARBA" id="ARBA00004651"/>
    </source>
</evidence>
<feature type="region of interest" description="Disordered" evidence="7">
    <location>
        <begin position="599"/>
        <end position="654"/>
    </location>
</feature>
<feature type="transmembrane region" description="Helical" evidence="8">
    <location>
        <begin position="756"/>
        <end position="779"/>
    </location>
</feature>
<feature type="domain" description="ABC transporter" evidence="9">
    <location>
        <begin position="1037"/>
        <end position="1274"/>
    </location>
</feature>
<feature type="transmembrane region" description="Helical" evidence="8">
    <location>
        <begin position="714"/>
        <end position="736"/>
    </location>
</feature>
<keyword evidence="5 8" id="KW-1133">Transmembrane helix</keyword>
<feature type="domain" description="ABC transmembrane type-1" evidence="10">
    <location>
        <begin position="716"/>
        <end position="998"/>
    </location>
</feature>
<dbReference type="PANTHER" id="PTHR43394:SF1">
    <property type="entry name" value="ATP-BINDING CASSETTE SUB-FAMILY B MEMBER 10, MITOCHONDRIAL"/>
    <property type="match status" value="1"/>
</dbReference>
<dbReference type="PROSITE" id="PS50893">
    <property type="entry name" value="ABC_TRANSPORTER_2"/>
    <property type="match status" value="2"/>
</dbReference>
<keyword evidence="6 8" id="KW-0472">Membrane</keyword>
<dbReference type="SMART" id="SM00382">
    <property type="entry name" value="AAA"/>
    <property type="match status" value="2"/>
</dbReference>
<dbReference type="Gene3D" id="3.40.50.300">
    <property type="entry name" value="P-loop containing nucleotide triphosphate hydrolases"/>
    <property type="match status" value="2"/>
</dbReference>
<dbReference type="InterPro" id="IPR011527">
    <property type="entry name" value="ABC1_TM_dom"/>
</dbReference>
<dbReference type="InterPro" id="IPR027417">
    <property type="entry name" value="P-loop_NTPase"/>
</dbReference>
<dbReference type="CDD" id="cd18546">
    <property type="entry name" value="ABC_6TM_Rv0194_D2_like"/>
    <property type="match status" value="1"/>
</dbReference>
<evidence type="ECO:0000313" key="12">
    <source>
        <dbReference type="Proteomes" id="UP001183619"/>
    </source>
</evidence>
<keyword evidence="3" id="KW-0547">Nucleotide-binding</keyword>
<dbReference type="Proteomes" id="UP001183619">
    <property type="component" value="Unassembled WGS sequence"/>
</dbReference>
<feature type="transmembrane region" description="Helical" evidence="8">
    <location>
        <begin position="286"/>
        <end position="311"/>
    </location>
</feature>
<accession>A0ABU2B9H8</accession>
<comment type="caution">
    <text evidence="11">The sequence shown here is derived from an EMBL/GenBank/DDBJ whole genome shotgun (WGS) entry which is preliminary data.</text>
</comment>
<protein>
    <submittedName>
        <fullName evidence="11">ATP-binding cassette subfamily B protein</fullName>
    </submittedName>
</protein>
<evidence type="ECO:0000256" key="7">
    <source>
        <dbReference type="SAM" id="MobiDB-lite"/>
    </source>
</evidence>
<gene>
    <name evidence="11" type="ORF">J2S37_001798</name>
</gene>
<dbReference type="InterPro" id="IPR003439">
    <property type="entry name" value="ABC_transporter-like_ATP-bd"/>
</dbReference>
<comment type="subcellular location">
    <subcellularLocation>
        <location evidence="1">Cell membrane</location>
        <topology evidence="1">Multi-pass membrane protein</topology>
    </subcellularLocation>
</comment>
<evidence type="ECO:0000256" key="3">
    <source>
        <dbReference type="ARBA" id="ARBA00022741"/>
    </source>
</evidence>
<evidence type="ECO:0000313" key="11">
    <source>
        <dbReference type="EMBL" id="MDR7355260.1"/>
    </source>
</evidence>
<feature type="transmembrane region" description="Helical" evidence="8">
    <location>
        <begin position="143"/>
        <end position="168"/>
    </location>
</feature>
<feature type="transmembrane region" description="Helical" evidence="8">
    <location>
        <begin position="826"/>
        <end position="848"/>
    </location>
</feature>
<sequence>MTHSPQHTPARHSTFTRLLREGWKSPHLVILALISTICVTAFDALIPLIAGTTIDAATGAQTARTHPDTITQLTALLIAVALGRYLVQFGRRYLAGALSHTLHFQLRTRIAHTLLRLDGPSHDELSTGHIVTRSISDLNAVQIMVAMAPLLFGNIVQVIVTICIIFVISPLLCAIAVAIIPILVGLSIYSRKVLFASTWSAQQTLADMNSHIEETLSGVRVVKAFAQEERETNTLTHNAGKVYQHMMRTARISARLKPLMQQLPSIALVITIGAGGYITYTGTITIGTFLAFSVYMTALTSVVSMLAGMVVQMQLGLASAQRVFDIIDITSPTQPAALGAANTPSIGAHAASVHAAAPDTVDAGWGIDISHISYTNVLTDLSITLKPATRTALVGPPGSGKTLLTYLLGGFYQPQSGQITLTNADTHLPYSTLPPAEIRKHVTCVFDDPFLFSTTIRDNLDFGRGFSDKKLYDAARIACIDTFIDSLPKGLDTPIGERGHRLSGGQRQRIALARAILAQPKILILDDTTSAVDATTEAQIFTNLSTHLPHTTILIIAHRHSTLEYADHIAILDHGTIVGSGTREKMRTNPQLRTLMNESLNTPLSDAKTPAQTTPTTSEPSWEELWPETPPTPSTYDTASKATMSRGVSSSKGTVTAGVGTQMAGAMPKNPQLVALIDKLPTFTDTPPHGGYDHFRQPLTHVDARTLFGSVKHLIAFVIGLYIIGVLAGLGLPYLIKIAIDSGIQQSNPTVLLTVSLYGLGLVTIAWASMVGTTILTALTGERLLYELRIRCYAHLQRLGLDYYESTTTGALITRMSTDIDSLNSFLNNGLSTAIVAVSTLSGILILLGVTSPLLLSIALTGVPVIAVATYYFKKISSRLYTRAREEVSEVNSLFHETMTGLRTAQMLNQEHLLLTRFSTAANTVKKTRIHAQTAVAVYFPGLNATSEIIQAIVLGIGAHLVAHSTLDVGILIAFLLYLDRLYGPIHNLSQIYDSYQQARVGFTRITDLLSTPASVTDDNAEAFDVDTLAHAATQAISLHNVHFSYPNHTTHTPALNNINLRITPGTTVAIVGETGAGKSTIIKLIERFYDPQHGYIAADNHPLTTLPLQGWRAQVGFVPQEAHLFNGTIADNIAYARPDANKKDIVDAARRVGALNIFAGIDGGLNATVGQRGNALSSGQRQLVALARAEILQPALLLLDEATATLDPATEAAFLTALDKATHNRTAIVVAHRLATAQKADRILVIRDGCIVEDGTHTELLSFGGIYATMWAATTKKNTSSQECCETEHNESENWPKFDYM</sequence>
<dbReference type="PROSITE" id="PS00211">
    <property type="entry name" value="ABC_TRANSPORTER_1"/>
    <property type="match status" value="1"/>
</dbReference>
<feature type="transmembrane region" description="Helical" evidence="8">
    <location>
        <begin position="952"/>
        <end position="979"/>
    </location>
</feature>
<evidence type="ECO:0000256" key="8">
    <source>
        <dbReference type="SAM" id="Phobius"/>
    </source>
</evidence>
<dbReference type="CDD" id="cd18543">
    <property type="entry name" value="ABC_6TM_Rv0194_D1_like"/>
    <property type="match status" value="1"/>
</dbReference>
<name>A0ABU2B9H8_9CORY</name>
<keyword evidence="4 11" id="KW-0067">ATP-binding</keyword>
<evidence type="ECO:0000256" key="4">
    <source>
        <dbReference type="ARBA" id="ARBA00022840"/>
    </source>
</evidence>
<dbReference type="PANTHER" id="PTHR43394">
    <property type="entry name" value="ATP-DEPENDENT PERMEASE MDL1, MITOCHONDRIAL"/>
    <property type="match status" value="1"/>
</dbReference>
<dbReference type="InterPro" id="IPR003593">
    <property type="entry name" value="AAA+_ATPase"/>
</dbReference>
<evidence type="ECO:0000256" key="5">
    <source>
        <dbReference type="ARBA" id="ARBA00022989"/>
    </source>
</evidence>
<dbReference type="RefSeq" id="WP_277105379.1">
    <property type="nucleotide sequence ID" value="NZ_BAAAJS010000081.1"/>
</dbReference>
<feature type="domain" description="ABC transporter" evidence="9">
    <location>
        <begin position="348"/>
        <end position="599"/>
    </location>
</feature>
<keyword evidence="2 8" id="KW-0812">Transmembrane</keyword>
<feature type="compositionally biased region" description="Polar residues" evidence="7">
    <location>
        <begin position="636"/>
        <end position="654"/>
    </location>
</feature>
<dbReference type="InterPro" id="IPR017871">
    <property type="entry name" value="ABC_transporter-like_CS"/>
</dbReference>
<dbReference type="SUPFAM" id="SSF90123">
    <property type="entry name" value="ABC transporter transmembrane region"/>
    <property type="match status" value="2"/>
</dbReference>
<feature type="transmembrane region" description="Helical" evidence="8">
    <location>
        <begin position="174"/>
        <end position="190"/>
    </location>
</feature>
<feature type="domain" description="ABC transmembrane type-1" evidence="10">
    <location>
        <begin position="30"/>
        <end position="315"/>
    </location>
</feature>
<evidence type="ECO:0000259" key="9">
    <source>
        <dbReference type="PROSITE" id="PS50893"/>
    </source>
</evidence>
<dbReference type="GO" id="GO:0005524">
    <property type="term" value="F:ATP binding"/>
    <property type="evidence" value="ECO:0007669"/>
    <property type="project" value="UniProtKB-KW"/>
</dbReference>
<keyword evidence="12" id="KW-1185">Reference proteome</keyword>
<evidence type="ECO:0000256" key="2">
    <source>
        <dbReference type="ARBA" id="ARBA00022692"/>
    </source>
</evidence>
<dbReference type="EMBL" id="JAVDYF010000001">
    <property type="protein sequence ID" value="MDR7355260.1"/>
    <property type="molecule type" value="Genomic_DNA"/>
</dbReference>
<feature type="transmembrane region" description="Helical" evidence="8">
    <location>
        <begin position="28"/>
        <end position="50"/>
    </location>
</feature>
<dbReference type="Pfam" id="PF00664">
    <property type="entry name" value="ABC_membrane"/>
    <property type="match status" value="2"/>
</dbReference>
<proteinExistence type="predicted"/>
<dbReference type="Gene3D" id="1.20.1560.10">
    <property type="entry name" value="ABC transporter type 1, transmembrane domain"/>
    <property type="match status" value="2"/>
</dbReference>
<dbReference type="InterPro" id="IPR039421">
    <property type="entry name" value="Type_1_exporter"/>
</dbReference>
<organism evidence="11 12">
    <name type="scientific">Corynebacterium felinum</name>
    <dbReference type="NCBI Taxonomy" id="131318"/>
    <lineage>
        <taxon>Bacteria</taxon>
        <taxon>Bacillati</taxon>
        <taxon>Actinomycetota</taxon>
        <taxon>Actinomycetes</taxon>
        <taxon>Mycobacteriales</taxon>
        <taxon>Corynebacteriaceae</taxon>
        <taxon>Corynebacterium</taxon>
    </lineage>
</organism>
<reference evidence="11 12" key="1">
    <citation type="submission" date="2023-07" db="EMBL/GenBank/DDBJ databases">
        <title>Sequencing the genomes of 1000 actinobacteria strains.</title>
        <authorList>
            <person name="Klenk H.-P."/>
        </authorList>
    </citation>
    <scope>NUCLEOTIDE SEQUENCE [LARGE SCALE GENOMIC DNA]</scope>
    <source>
        <strain evidence="11 12">DSM 44508</strain>
    </source>
</reference>